<proteinExistence type="predicted"/>
<sequence length="75" mass="8473">MSTGPKETHSVVSPTTYKDIATGEWFMDNQDEVYVKLDNGTARWIGQYVEGIKPSSFHDDKVVRRVVGVHYTVKA</sequence>
<evidence type="ECO:0000313" key="2">
    <source>
        <dbReference type="Proteomes" id="UP001432380"/>
    </source>
</evidence>
<protein>
    <submittedName>
        <fullName evidence="1">Uncharacterized protein</fullName>
    </submittedName>
</protein>
<evidence type="ECO:0000313" key="1">
    <source>
        <dbReference type="EMBL" id="WVK89976.1"/>
    </source>
</evidence>
<dbReference type="Proteomes" id="UP001432380">
    <property type="component" value="Segment"/>
</dbReference>
<reference evidence="1" key="1">
    <citation type="submission" date="2024-01" db="EMBL/GenBank/DDBJ databases">
        <authorList>
            <person name="Zhu Q."/>
        </authorList>
    </citation>
    <scope>NUCLEOTIDE SEQUENCE</scope>
</reference>
<dbReference type="EMBL" id="PP079243">
    <property type="protein sequence ID" value="WVK89976.1"/>
    <property type="molecule type" value="Genomic_DNA"/>
</dbReference>
<organism evidence="1 2">
    <name type="scientific">Burkholderia phage vB_BpP_HN02</name>
    <dbReference type="NCBI Taxonomy" id="3116925"/>
    <lineage>
        <taxon>Viruses</taxon>
        <taxon>Duplodnaviria</taxon>
        <taxon>Heunggongvirae</taxon>
        <taxon>Uroviricota</taxon>
        <taxon>Caudoviricetes</taxon>
        <taxon>Schitoviridae</taxon>
    </lineage>
</organism>
<accession>A0AAX4JHR0</accession>
<name>A0AAX4JHR0_9CAUD</name>